<organism evidence="2 3">
    <name type="scientific">Blastococcus tunisiensis</name>
    <dbReference type="NCBI Taxonomy" id="1798228"/>
    <lineage>
        <taxon>Bacteria</taxon>
        <taxon>Bacillati</taxon>
        <taxon>Actinomycetota</taxon>
        <taxon>Actinomycetes</taxon>
        <taxon>Geodermatophilales</taxon>
        <taxon>Geodermatophilaceae</taxon>
        <taxon>Blastococcus</taxon>
    </lineage>
</organism>
<dbReference type="Proteomes" id="UP000198589">
    <property type="component" value="Unassembled WGS sequence"/>
</dbReference>
<dbReference type="Gene3D" id="1.10.10.60">
    <property type="entry name" value="Homeodomain-like"/>
    <property type="match status" value="1"/>
</dbReference>
<proteinExistence type="predicted"/>
<dbReference type="InterPro" id="IPR025246">
    <property type="entry name" value="IS30-like_HTH"/>
</dbReference>
<feature type="non-terminal residue" evidence="2">
    <location>
        <position position="95"/>
    </location>
</feature>
<accession>A0A1I2JFT2</accession>
<reference evidence="3" key="1">
    <citation type="submission" date="2016-10" db="EMBL/GenBank/DDBJ databases">
        <authorList>
            <person name="Varghese N."/>
            <person name="Submissions S."/>
        </authorList>
    </citation>
    <scope>NUCLEOTIDE SEQUENCE [LARGE SCALE GENOMIC DNA]</scope>
    <source>
        <strain evidence="3">DSM 46838</strain>
    </source>
</reference>
<name>A0A1I2JFT2_9ACTN</name>
<dbReference type="EMBL" id="FOND01000016">
    <property type="protein sequence ID" value="SFF52850.1"/>
    <property type="molecule type" value="Genomic_DNA"/>
</dbReference>
<evidence type="ECO:0000259" key="1">
    <source>
        <dbReference type="Pfam" id="PF13936"/>
    </source>
</evidence>
<sequence length="95" mass="10253">MGTTGHVPLPNEVRRRFWRLIAAGSSTEDAAAAVGVTGSTGRRWFLGAGGIPPVHLAEPKGRYLSFSEREEIALDRAAGLGVREIARRLRRSPST</sequence>
<feature type="domain" description="Transposase IS30-like HTH" evidence="1">
    <location>
        <begin position="60"/>
        <end position="95"/>
    </location>
</feature>
<keyword evidence="3" id="KW-1185">Reference proteome</keyword>
<dbReference type="Pfam" id="PF13936">
    <property type="entry name" value="HTH_38"/>
    <property type="match status" value="1"/>
</dbReference>
<dbReference type="RefSeq" id="WP_254791059.1">
    <property type="nucleotide sequence ID" value="NZ_FOND01000016.1"/>
</dbReference>
<evidence type="ECO:0000313" key="3">
    <source>
        <dbReference type="Proteomes" id="UP000198589"/>
    </source>
</evidence>
<gene>
    <name evidence="2" type="ORF">SAMN05216574_1161</name>
</gene>
<dbReference type="AlphaFoldDB" id="A0A1I2JFT2"/>
<evidence type="ECO:0000313" key="2">
    <source>
        <dbReference type="EMBL" id="SFF52850.1"/>
    </source>
</evidence>
<protein>
    <submittedName>
        <fullName evidence="2">Helix-turn-helix domain-containing protein</fullName>
    </submittedName>
</protein>